<evidence type="ECO:0008006" key="4">
    <source>
        <dbReference type="Google" id="ProtNLM"/>
    </source>
</evidence>
<feature type="region of interest" description="Disordered" evidence="1">
    <location>
        <begin position="665"/>
        <end position="696"/>
    </location>
</feature>
<dbReference type="AlphaFoldDB" id="A0AAJ0GH64"/>
<keyword evidence="3" id="KW-1185">Reference proteome</keyword>
<evidence type="ECO:0000313" key="2">
    <source>
        <dbReference type="EMBL" id="KAK3057395.1"/>
    </source>
</evidence>
<feature type="compositionally biased region" description="Low complexity" evidence="1">
    <location>
        <begin position="154"/>
        <end position="163"/>
    </location>
</feature>
<dbReference type="SUPFAM" id="SSF54695">
    <property type="entry name" value="POZ domain"/>
    <property type="match status" value="1"/>
</dbReference>
<feature type="compositionally biased region" description="Acidic residues" evidence="1">
    <location>
        <begin position="665"/>
        <end position="679"/>
    </location>
</feature>
<accession>A0AAJ0GH64</accession>
<evidence type="ECO:0000313" key="3">
    <source>
        <dbReference type="Proteomes" id="UP001271007"/>
    </source>
</evidence>
<comment type="caution">
    <text evidence="2">The sequence shown here is derived from an EMBL/GenBank/DDBJ whole genome shotgun (WGS) entry which is preliminary data.</text>
</comment>
<organism evidence="2 3">
    <name type="scientific">Extremus antarcticus</name>
    <dbReference type="NCBI Taxonomy" id="702011"/>
    <lineage>
        <taxon>Eukaryota</taxon>
        <taxon>Fungi</taxon>
        <taxon>Dikarya</taxon>
        <taxon>Ascomycota</taxon>
        <taxon>Pezizomycotina</taxon>
        <taxon>Dothideomycetes</taxon>
        <taxon>Dothideomycetidae</taxon>
        <taxon>Mycosphaerellales</taxon>
        <taxon>Extremaceae</taxon>
        <taxon>Extremus</taxon>
    </lineage>
</organism>
<evidence type="ECO:0000256" key="1">
    <source>
        <dbReference type="SAM" id="MobiDB-lite"/>
    </source>
</evidence>
<feature type="region of interest" description="Disordered" evidence="1">
    <location>
        <begin position="121"/>
        <end position="255"/>
    </location>
</feature>
<dbReference type="Proteomes" id="UP001271007">
    <property type="component" value="Unassembled WGS sequence"/>
</dbReference>
<dbReference type="InterPro" id="IPR011333">
    <property type="entry name" value="SKP1/BTB/POZ_sf"/>
</dbReference>
<feature type="region of interest" description="Disordered" evidence="1">
    <location>
        <begin position="518"/>
        <end position="539"/>
    </location>
</feature>
<dbReference type="PANTHER" id="PTHR31758">
    <property type="entry name" value="BTB/POZ DOMAIN-CONTAINING PROTEIN YLR108C"/>
    <property type="match status" value="1"/>
</dbReference>
<dbReference type="EMBL" id="JAWDJX010000003">
    <property type="protein sequence ID" value="KAK3057395.1"/>
    <property type="molecule type" value="Genomic_DNA"/>
</dbReference>
<sequence>MPVSHPSITAEVEHSVQAQHQAINHNACNLSGVHEPDPPALGSSKKASTPMGTERTISRLSNLPNDDGRSESMNQSAPEGSRSGSQAGLLHIPSQGGASRRPADTAVWDWDRPLETVGESTSYYYEPQGELLQETREQRTSGNQFSIPHTVPWSSTSGQPSSSTDAFAVPRRPTGVPPSTAGNKRKAGSDLEGKPPHQRRFYEMMAAESGDESTSSMDARPPMHHTRSHGGPSNRPRDATEGPEGQLTGVPRPGKDFQRTLEDPAIPLILPPRKVFPIQIGDKLFRLSGASISSDGEYMSSRPTVKFFEEQLRQTEGADGVRTLYIDRDPTTFADIALHLQGYHIEPRDGPHFVKLFADAHFFSLPRLTAQLFSSTIYIRIGDEEFQIPRDIFSNPGDSPNYFSLGFAIFFTTPTEVFPGLSQRTLLRPPSILPPCIPNRSAKTFADLLHILKGYPVEIRSEDHRAELLRDARYFHLKGLEQRLIPHSISYNLARKRNEIVIRLEDIRQSGISYVADGAPTSSAEDASPAPTPSGPSTNPGWIYYQRPYVDGESYSLLLEVSGAESTYLSIAPAASSSAPARVGRAMFQRQTLARITSLFSVIANKMNLPITQPLGLMMMERGAGVASLPVSPGNTGVSEERVKVRIGADADVTVDGKVWRVGMDEEEDGDESGMDLDPSESSGRSGKKRKRIDEDDEGEGWVLKKAVWRLRVQPLSGGAQAGRSGMEVILGAVKIEAYSNERARNAERAFLS</sequence>
<dbReference type="PANTHER" id="PTHR31758:SF2">
    <property type="entry name" value="BTB_POZ DOMAIN-CONTAINING PROTEIN YLR108C"/>
    <property type="match status" value="1"/>
</dbReference>
<gene>
    <name evidence="2" type="ORF">LTR09_001579</name>
</gene>
<feature type="region of interest" description="Disordered" evidence="1">
    <location>
        <begin position="29"/>
        <end position="104"/>
    </location>
</feature>
<proteinExistence type="predicted"/>
<protein>
    <recommendedName>
        <fullName evidence="4">Potassium channel tetramerisation-type BTB domain-containing protein</fullName>
    </recommendedName>
</protein>
<dbReference type="Gene3D" id="3.30.710.10">
    <property type="entry name" value="Potassium Channel Kv1.1, Chain A"/>
    <property type="match status" value="1"/>
</dbReference>
<reference evidence="2" key="1">
    <citation type="submission" date="2023-04" db="EMBL/GenBank/DDBJ databases">
        <title>Black Yeasts Isolated from many extreme environments.</title>
        <authorList>
            <person name="Coleine C."/>
            <person name="Stajich J.E."/>
            <person name="Selbmann L."/>
        </authorList>
    </citation>
    <scope>NUCLEOTIDE SEQUENCE</scope>
    <source>
        <strain evidence="2">CCFEE 5312</strain>
    </source>
</reference>
<feature type="compositionally biased region" description="Polar residues" evidence="1">
    <location>
        <begin position="71"/>
        <end position="86"/>
    </location>
</feature>
<name>A0AAJ0GH64_9PEZI</name>